<evidence type="ECO:0000256" key="3">
    <source>
        <dbReference type="ARBA" id="ARBA00022741"/>
    </source>
</evidence>
<dbReference type="SMART" id="SM00382">
    <property type="entry name" value="AAA"/>
    <property type="match status" value="1"/>
</dbReference>
<dbReference type="Proteomes" id="UP001515500">
    <property type="component" value="Chromosome 20"/>
</dbReference>
<dbReference type="Pfam" id="PF25568">
    <property type="entry name" value="AAA_lid_At3g28540"/>
    <property type="match status" value="1"/>
</dbReference>
<dbReference type="GO" id="GO:0005524">
    <property type="term" value="F:ATP binding"/>
    <property type="evidence" value="ECO:0007669"/>
    <property type="project" value="UniProtKB-KW"/>
</dbReference>
<feature type="compositionally biased region" description="Basic and acidic residues" evidence="8">
    <location>
        <begin position="470"/>
        <end position="479"/>
    </location>
</feature>
<evidence type="ECO:0000256" key="5">
    <source>
        <dbReference type="ARBA" id="ARBA00022842"/>
    </source>
</evidence>
<protein>
    <submittedName>
        <fullName evidence="11">AAA-ATPase At3g50940-like</fullName>
    </submittedName>
</protein>
<dbReference type="SUPFAM" id="SSF52540">
    <property type="entry name" value="P-loop containing nucleoside triphosphate hydrolases"/>
    <property type="match status" value="1"/>
</dbReference>
<dbReference type="InterPro" id="IPR058017">
    <property type="entry name" value="At3g28540-like_C"/>
</dbReference>
<dbReference type="InterPro" id="IPR025753">
    <property type="entry name" value="AAA_N_dom"/>
</dbReference>
<keyword evidence="5" id="KW-0460">Magnesium</keyword>
<feature type="compositionally biased region" description="Acidic residues" evidence="8">
    <location>
        <begin position="480"/>
        <end position="493"/>
    </location>
</feature>
<evidence type="ECO:0000256" key="1">
    <source>
        <dbReference type="ARBA" id="ARBA00001946"/>
    </source>
</evidence>
<sequence>MPSQSKEASMITAKTMLSTAASLAASIVVVRTIINDVLPNSLRHHILNSFHNLLGRHFSSQLTIIIKEYNGFFPSEIYQATETYLSTKISPNTRRLYASKMEGEKTLEITMHQGEEIIDTFQGVHFKWKCICHQTQHEIPTPSNYHYRGSIMSSEERTFVVSFHQKHKSMVLESYFPHILSQAKAIKNKGKAIKLHAVRHDRVHRPRSDMWSAVNLDHPATFETVAMEQNLKQELMADLERFVRRKEYYKKVGKAWKRGYLLYGPPGTGKSSLIAAMANFLKFDVYDLELTAIHSNSELRKLLVSTANRSILVVEDIDCSIELENRKEVSEIVPRIVHSSWHGGFNQEKITLSGLLNFIDGLWSSCGDERIIIFTTNHKDRLDHALLRPGRMDMHIYMGYCSPCGFKSLLSNYHSVENHRLCEVIERLIQEIEVTPAEVAEELMKSDIVDVALECLIKFLEKKMIEPTESKDKVTKFESDQGEEAIEIEKDEE</sequence>
<dbReference type="InterPro" id="IPR050747">
    <property type="entry name" value="Mitochondrial_chaperone_BCS1"/>
</dbReference>
<dbReference type="InterPro" id="IPR003959">
    <property type="entry name" value="ATPase_AAA_core"/>
</dbReference>
<evidence type="ECO:0000313" key="11">
    <source>
        <dbReference type="RefSeq" id="XP_039115607.1"/>
    </source>
</evidence>
<dbReference type="PANTHER" id="PTHR23070">
    <property type="entry name" value="BCS1 AAA-TYPE ATPASE"/>
    <property type="match status" value="1"/>
</dbReference>
<dbReference type="GO" id="GO:0016887">
    <property type="term" value="F:ATP hydrolysis activity"/>
    <property type="evidence" value="ECO:0007669"/>
    <property type="project" value="InterPro"/>
</dbReference>
<dbReference type="Gene3D" id="3.40.50.300">
    <property type="entry name" value="P-loop containing nucleotide triphosphate hydrolases"/>
    <property type="match status" value="1"/>
</dbReference>
<feature type="domain" description="AAA+ ATPase" evidence="9">
    <location>
        <begin position="256"/>
        <end position="402"/>
    </location>
</feature>
<dbReference type="PROSITE" id="PS00674">
    <property type="entry name" value="AAA"/>
    <property type="match status" value="1"/>
</dbReference>
<proteinExistence type="inferred from homology"/>
<keyword evidence="3 7" id="KW-0547">Nucleotide-binding</keyword>
<evidence type="ECO:0000256" key="7">
    <source>
        <dbReference type="RuleBase" id="RU003651"/>
    </source>
</evidence>
<evidence type="ECO:0000256" key="8">
    <source>
        <dbReference type="SAM" id="MobiDB-lite"/>
    </source>
</evidence>
<evidence type="ECO:0000256" key="2">
    <source>
        <dbReference type="ARBA" id="ARBA00007448"/>
    </source>
</evidence>
<dbReference type="FunFam" id="3.40.50.300:FF:001122">
    <property type="entry name" value="AAA-ATPase ASD, mitochondrial"/>
    <property type="match status" value="1"/>
</dbReference>
<dbReference type="CDD" id="cd19510">
    <property type="entry name" value="RecA-like_BCS1"/>
    <property type="match status" value="1"/>
</dbReference>
<comment type="cofactor">
    <cofactor evidence="1">
        <name>Mg(2+)</name>
        <dbReference type="ChEBI" id="CHEBI:18420"/>
    </cofactor>
</comment>
<evidence type="ECO:0000256" key="6">
    <source>
        <dbReference type="ARBA" id="ARBA00049360"/>
    </source>
</evidence>
<dbReference type="GeneID" id="120251132"/>
<dbReference type="AlphaFoldDB" id="A0AB40AKT5"/>
<accession>A0AB40AKT5</accession>
<comment type="similarity">
    <text evidence="2">Belongs to the AAA ATPase family. BCS1 subfamily.</text>
</comment>
<feature type="region of interest" description="Disordered" evidence="8">
    <location>
        <begin position="470"/>
        <end position="493"/>
    </location>
</feature>
<gene>
    <name evidence="11" type="primary">LOC120251132</name>
</gene>
<dbReference type="InterPro" id="IPR003960">
    <property type="entry name" value="ATPase_AAA_CS"/>
</dbReference>
<dbReference type="GO" id="GO:0006950">
    <property type="term" value="P:response to stress"/>
    <property type="evidence" value="ECO:0007669"/>
    <property type="project" value="UniProtKB-ARBA"/>
</dbReference>
<dbReference type="InterPro" id="IPR027417">
    <property type="entry name" value="P-loop_NTPase"/>
</dbReference>
<comment type="catalytic activity">
    <reaction evidence="6">
        <text>ATP + H2O = ADP + phosphate + H(+)</text>
        <dbReference type="Rhea" id="RHEA:13065"/>
        <dbReference type="ChEBI" id="CHEBI:15377"/>
        <dbReference type="ChEBI" id="CHEBI:15378"/>
        <dbReference type="ChEBI" id="CHEBI:30616"/>
        <dbReference type="ChEBI" id="CHEBI:43474"/>
        <dbReference type="ChEBI" id="CHEBI:456216"/>
    </reaction>
</comment>
<dbReference type="Pfam" id="PF00004">
    <property type="entry name" value="AAA"/>
    <property type="match status" value="1"/>
</dbReference>
<evidence type="ECO:0000256" key="4">
    <source>
        <dbReference type="ARBA" id="ARBA00022840"/>
    </source>
</evidence>
<dbReference type="InterPro" id="IPR003593">
    <property type="entry name" value="AAA+_ATPase"/>
</dbReference>
<reference evidence="11" key="1">
    <citation type="submission" date="2025-08" db="UniProtKB">
        <authorList>
            <consortium name="RefSeq"/>
        </authorList>
    </citation>
    <scope>IDENTIFICATION</scope>
</reference>
<dbReference type="Gene3D" id="6.10.280.40">
    <property type="match status" value="1"/>
</dbReference>
<keyword evidence="4 7" id="KW-0067">ATP-binding</keyword>
<dbReference type="Pfam" id="PF14363">
    <property type="entry name" value="AAA_assoc"/>
    <property type="match status" value="1"/>
</dbReference>
<organism evidence="10 11">
    <name type="scientific">Dioscorea cayennensis subsp. rotundata</name>
    <name type="common">White Guinea yam</name>
    <name type="synonym">Dioscorea rotundata</name>
    <dbReference type="NCBI Taxonomy" id="55577"/>
    <lineage>
        <taxon>Eukaryota</taxon>
        <taxon>Viridiplantae</taxon>
        <taxon>Streptophyta</taxon>
        <taxon>Embryophyta</taxon>
        <taxon>Tracheophyta</taxon>
        <taxon>Spermatophyta</taxon>
        <taxon>Magnoliopsida</taxon>
        <taxon>Liliopsida</taxon>
        <taxon>Dioscoreales</taxon>
        <taxon>Dioscoreaceae</taxon>
        <taxon>Dioscorea</taxon>
    </lineage>
</organism>
<name>A0AB40AKT5_DIOCR</name>
<dbReference type="RefSeq" id="XP_039115607.1">
    <property type="nucleotide sequence ID" value="XM_039259673.1"/>
</dbReference>
<evidence type="ECO:0000259" key="9">
    <source>
        <dbReference type="SMART" id="SM00382"/>
    </source>
</evidence>
<evidence type="ECO:0000313" key="10">
    <source>
        <dbReference type="Proteomes" id="UP001515500"/>
    </source>
</evidence>
<keyword evidence="10" id="KW-1185">Reference proteome</keyword>